<evidence type="ECO:0000259" key="12">
    <source>
        <dbReference type="Pfam" id="PF02852"/>
    </source>
</evidence>
<dbReference type="PROSITE" id="PS00076">
    <property type="entry name" value="PYRIDINE_REDOX_1"/>
    <property type="match status" value="1"/>
</dbReference>
<dbReference type="PANTHER" id="PTHR43014:SF2">
    <property type="entry name" value="MERCURIC REDUCTASE"/>
    <property type="match status" value="1"/>
</dbReference>
<feature type="binding site" evidence="8">
    <location>
        <begin position="213"/>
        <end position="220"/>
    </location>
    <ligand>
        <name>NAD(+)</name>
        <dbReference type="ChEBI" id="CHEBI:57540"/>
    </ligand>
</feature>
<evidence type="ECO:0000259" key="13">
    <source>
        <dbReference type="Pfam" id="PF07992"/>
    </source>
</evidence>
<dbReference type="Gene3D" id="3.30.390.30">
    <property type="match status" value="1"/>
</dbReference>
<dbReference type="PIRSF" id="PIRSF000350">
    <property type="entry name" value="Mercury_reductase_MerA"/>
    <property type="match status" value="1"/>
</dbReference>
<evidence type="ECO:0000256" key="1">
    <source>
        <dbReference type="ARBA" id="ARBA00007532"/>
    </source>
</evidence>
<evidence type="ECO:0000313" key="15">
    <source>
        <dbReference type="Proteomes" id="UP001302719"/>
    </source>
</evidence>
<dbReference type="PANTHER" id="PTHR43014">
    <property type="entry name" value="MERCURIC REDUCTASE"/>
    <property type="match status" value="1"/>
</dbReference>
<dbReference type="InterPro" id="IPR001100">
    <property type="entry name" value="Pyr_nuc-diS_OxRdtase"/>
</dbReference>
<evidence type="ECO:0000256" key="8">
    <source>
        <dbReference type="PIRSR" id="PIRSR000350-3"/>
    </source>
</evidence>
<dbReference type="PRINTS" id="PR00411">
    <property type="entry name" value="PNDRDTASEI"/>
</dbReference>
<feature type="binding site" evidence="8">
    <location>
        <position position="236"/>
    </location>
    <ligand>
        <name>NAD(+)</name>
        <dbReference type="ChEBI" id="CHEBI:57540"/>
    </ligand>
</feature>
<feature type="binding site" evidence="8">
    <location>
        <position position="87"/>
    </location>
    <ligand>
        <name>FAD</name>
        <dbReference type="ChEBI" id="CHEBI:57692"/>
    </ligand>
</feature>
<dbReference type="PRINTS" id="PR00368">
    <property type="entry name" value="FADPNR"/>
</dbReference>
<dbReference type="FunFam" id="3.30.390.30:FF:000001">
    <property type="entry name" value="Dihydrolipoyl dehydrogenase"/>
    <property type="match status" value="1"/>
</dbReference>
<dbReference type="AlphaFoldDB" id="A0AA96GB09"/>
<keyword evidence="11" id="KW-1133">Transmembrane helix</keyword>
<evidence type="ECO:0000256" key="7">
    <source>
        <dbReference type="ARBA" id="ARBA00023284"/>
    </source>
</evidence>
<feature type="domain" description="Pyridine nucleotide-disulphide oxidoreductase dimerisation" evidence="12">
    <location>
        <begin position="383"/>
        <end position="491"/>
    </location>
</feature>
<organism evidence="14 15">
    <name type="scientific">Candidatus Nitrospira allomarina</name>
    <dbReference type="NCBI Taxonomy" id="3020900"/>
    <lineage>
        <taxon>Bacteria</taxon>
        <taxon>Pseudomonadati</taxon>
        <taxon>Nitrospirota</taxon>
        <taxon>Nitrospiria</taxon>
        <taxon>Nitrospirales</taxon>
        <taxon>Nitrospiraceae</taxon>
        <taxon>Nitrospira</taxon>
    </lineage>
</organism>
<feature type="disulfide bond" description="Redox-active" evidence="9">
    <location>
        <begin position="78"/>
        <end position="83"/>
    </location>
</feature>
<comment type="cofactor">
    <cofactor evidence="8">
        <name>FAD</name>
        <dbReference type="ChEBI" id="CHEBI:57692"/>
    </cofactor>
    <text evidence="8">Binds 1 FAD per subunit.</text>
</comment>
<reference evidence="14 15" key="1">
    <citation type="submission" date="2023-01" db="EMBL/GenBank/DDBJ databases">
        <title>Cultivation and genomic characterization of new, ubiquitous marine nitrite-oxidizing bacteria from the Nitrospirales.</title>
        <authorList>
            <person name="Mueller A.J."/>
            <person name="Daebeler A."/>
            <person name="Herbold C.W."/>
            <person name="Kirkegaard R.H."/>
            <person name="Daims H."/>
        </authorList>
    </citation>
    <scope>NUCLEOTIDE SEQUENCE [LARGE SCALE GENOMIC DNA]</scope>
    <source>
        <strain evidence="14 15">VA</strain>
    </source>
</reference>
<comment type="similarity">
    <text evidence="1 10">Belongs to the class-I pyridine nucleotide-disulfide oxidoreductase family.</text>
</comment>
<keyword evidence="11" id="KW-0812">Transmembrane</keyword>
<dbReference type="GO" id="GO:0050660">
    <property type="term" value="F:flavin adenine dinucleotide binding"/>
    <property type="evidence" value="ECO:0007669"/>
    <property type="project" value="TreeGrafter"/>
</dbReference>
<keyword evidence="7 10" id="KW-0676">Redox-active center</keyword>
<dbReference type="InterPro" id="IPR023753">
    <property type="entry name" value="FAD/NAD-binding_dom"/>
</dbReference>
<keyword evidence="6" id="KW-1015">Disulfide bond</keyword>
<dbReference type="FunFam" id="3.50.50.60:FF:000379">
    <property type="entry name" value="Mercuric reductase"/>
    <property type="match status" value="1"/>
</dbReference>
<dbReference type="Pfam" id="PF07992">
    <property type="entry name" value="Pyr_redox_2"/>
    <property type="match status" value="1"/>
</dbReference>
<keyword evidence="8" id="KW-0520">NAD</keyword>
<feature type="domain" description="FAD/NAD(P)-binding" evidence="13">
    <location>
        <begin position="41"/>
        <end position="358"/>
    </location>
</feature>
<dbReference type="Pfam" id="PF02852">
    <property type="entry name" value="Pyr_redox_dim"/>
    <property type="match status" value="1"/>
</dbReference>
<dbReference type="InterPro" id="IPR004099">
    <property type="entry name" value="Pyr_nucl-diS_OxRdtase_dimer"/>
</dbReference>
<dbReference type="InterPro" id="IPR012999">
    <property type="entry name" value="Pyr_OxRdtase_I_AS"/>
</dbReference>
<feature type="binding site" evidence="8">
    <location>
        <position position="303"/>
    </location>
    <ligand>
        <name>NAD(+)</name>
        <dbReference type="ChEBI" id="CHEBI:57540"/>
    </ligand>
</feature>
<dbReference type="InterPro" id="IPR016156">
    <property type="entry name" value="FAD/NAD-linked_Rdtase_dimer_sf"/>
</dbReference>
<keyword evidence="3 8" id="KW-0274">FAD</keyword>
<evidence type="ECO:0000256" key="9">
    <source>
        <dbReference type="PIRSR" id="PIRSR000350-4"/>
    </source>
</evidence>
<dbReference type="KEGG" id="nall:PP769_17260"/>
<gene>
    <name evidence="14" type="ORF">PP769_17260</name>
</gene>
<protein>
    <submittedName>
        <fullName evidence="14">Mercuric reductase</fullName>
    </submittedName>
</protein>
<evidence type="ECO:0000256" key="6">
    <source>
        <dbReference type="ARBA" id="ARBA00023157"/>
    </source>
</evidence>
<evidence type="ECO:0000313" key="14">
    <source>
        <dbReference type="EMBL" id="WNM57697.1"/>
    </source>
</evidence>
<feature type="transmembrane region" description="Helical" evidence="11">
    <location>
        <begin position="41"/>
        <end position="64"/>
    </location>
</feature>
<evidence type="ECO:0000256" key="4">
    <source>
        <dbReference type="ARBA" id="ARBA00022857"/>
    </source>
</evidence>
<keyword evidence="5 10" id="KW-0560">Oxidoreductase</keyword>
<evidence type="ECO:0000256" key="3">
    <source>
        <dbReference type="ARBA" id="ARBA00022827"/>
    </source>
</evidence>
<dbReference type="Proteomes" id="UP001302719">
    <property type="component" value="Chromosome"/>
</dbReference>
<feature type="binding site" evidence="8">
    <location>
        <position position="343"/>
    </location>
    <ligand>
        <name>FAD</name>
        <dbReference type="ChEBI" id="CHEBI:57692"/>
    </ligand>
</feature>
<feature type="binding site" evidence="8">
    <location>
        <position position="152"/>
    </location>
    <ligand>
        <name>FAD</name>
        <dbReference type="ChEBI" id="CHEBI:57692"/>
    </ligand>
</feature>
<evidence type="ECO:0000256" key="2">
    <source>
        <dbReference type="ARBA" id="ARBA00022630"/>
    </source>
</evidence>
<dbReference type="GO" id="GO:0003955">
    <property type="term" value="F:NAD(P)H dehydrogenase (quinone) activity"/>
    <property type="evidence" value="ECO:0007669"/>
    <property type="project" value="TreeGrafter"/>
</dbReference>
<keyword evidence="8" id="KW-0547">Nucleotide-binding</keyword>
<dbReference type="EMBL" id="CP116967">
    <property type="protein sequence ID" value="WNM57697.1"/>
    <property type="molecule type" value="Genomic_DNA"/>
</dbReference>
<dbReference type="InterPro" id="IPR036188">
    <property type="entry name" value="FAD/NAD-bd_sf"/>
</dbReference>
<dbReference type="Gene3D" id="3.50.50.60">
    <property type="entry name" value="FAD/NAD(P)-binding domain"/>
    <property type="match status" value="2"/>
</dbReference>
<keyword evidence="11" id="KW-0472">Membrane</keyword>
<keyword evidence="2 10" id="KW-0285">Flavoprotein</keyword>
<evidence type="ECO:0000256" key="11">
    <source>
        <dbReference type="SAM" id="Phobius"/>
    </source>
</evidence>
<dbReference type="GO" id="GO:0016668">
    <property type="term" value="F:oxidoreductase activity, acting on a sulfur group of donors, NAD(P) as acceptor"/>
    <property type="evidence" value="ECO:0007669"/>
    <property type="project" value="InterPro"/>
</dbReference>
<keyword evidence="4" id="KW-0521">NADP</keyword>
<evidence type="ECO:0000256" key="10">
    <source>
        <dbReference type="RuleBase" id="RU003691"/>
    </source>
</evidence>
<sequence>MNTPQSPAHSGLVLPQDHYNQELVNNVHPPQWRNPTPSGRYNLVIIGAGTAGLVTAAIASALGAKVALIERHLMGGDCLNVGCVPSKGVIRAAKAWHAVREAEQFGVHISGEIKQDFGAAMARMRKLRARISHVDSAHRYTKLGVDVFIGNGRFTSSGTIDVDGTTLQFSKAVICTGARATAPPIPGLANTSYLTNETIFSLTELPERLGVIGAGPIGCELAQSFARFGSQVFLVEAMHGILPNEDRDAADIVEQSMLRDGVQLLCCGKDLNIHSANGAKHLVVDSHGTHYDIPVDDILVGVGRSPNIEGLELERVGVEYDKTGVKVNHRLQTSNSKIFAAGDICSPFKFTHTADAQAQIVIQNALFPHPFGLGYGSTEHLVIPWATYTQPEIAHVGLYEKDAKDKNIPIDTFTFHLNEVDRAILDGEDQGFARVHVKKGTDTIVGATIVAAHAGDMISEYTLAMKGGLGLNTIAGTIHPYPTQAEVVKKSANAWRKTTLTEGKKQFLRKLFAWTR</sequence>
<keyword evidence="15" id="KW-1185">Reference proteome</keyword>
<dbReference type="NCBIfam" id="NF004991">
    <property type="entry name" value="PRK06370.1-3"/>
    <property type="match status" value="1"/>
</dbReference>
<dbReference type="SUPFAM" id="SSF55424">
    <property type="entry name" value="FAD/NAD-linked reductases, dimerisation (C-terminal) domain"/>
    <property type="match status" value="1"/>
</dbReference>
<accession>A0AA96GB09</accession>
<proteinExistence type="inferred from homology"/>
<dbReference type="SUPFAM" id="SSF51905">
    <property type="entry name" value="FAD/NAD(P)-binding domain"/>
    <property type="match status" value="2"/>
</dbReference>
<dbReference type="RefSeq" id="WP_312642479.1">
    <property type="nucleotide sequence ID" value="NZ_CP116967.1"/>
</dbReference>
<evidence type="ECO:0000256" key="5">
    <source>
        <dbReference type="ARBA" id="ARBA00023002"/>
    </source>
</evidence>
<name>A0AA96GB09_9BACT</name>